<dbReference type="Proteomes" id="UP000199297">
    <property type="component" value="Unassembled WGS sequence"/>
</dbReference>
<dbReference type="InterPro" id="IPR021301">
    <property type="entry name" value="DUF2779"/>
</dbReference>
<dbReference type="OrthoDB" id="9783873at2"/>
<gene>
    <name evidence="2" type="ORF">SAMN05216262_103143</name>
</gene>
<dbReference type="RefSeq" id="WP_005492640.1">
    <property type="nucleotide sequence ID" value="NZ_FOBI01000003.1"/>
</dbReference>
<dbReference type="AlphaFoldDB" id="A0A1H7KH19"/>
<evidence type="ECO:0000313" key="2">
    <source>
        <dbReference type="EMBL" id="SEK86151.1"/>
    </source>
</evidence>
<dbReference type="STRING" id="641665.GCA_002104455_02652"/>
<keyword evidence="3" id="KW-1185">Reference proteome</keyword>
<name>A0A1H7KH19_9GAMM</name>
<dbReference type="Pfam" id="PF11074">
    <property type="entry name" value="DUF2779"/>
    <property type="match status" value="1"/>
</dbReference>
<protein>
    <recommendedName>
        <fullName evidence="1">DUF2779 domain-containing protein</fullName>
    </recommendedName>
</protein>
<evidence type="ECO:0000259" key="1">
    <source>
        <dbReference type="Pfam" id="PF11074"/>
    </source>
</evidence>
<reference evidence="3" key="1">
    <citation type="submission" date="2016-10" db="EMBL/GenBank/DDBJ databases">
        <authorList>
            <person name="Varghese N."/>
            <person name="Submissions S."/>
        </authorList>
    </citation>
    <scope>NUCLEOTIDE SEQUENCE [LARGE SCALE GENOMIC DNA]</scope>
    <source>
        <strain evidence="3">CGMCC 1.9127</strain>
    </source>
</reference>
<dbReference type="EMBL" id="FOBI01000003">
    <property type="protein sequence ID" value="SEK86151.1"/>
    <property type="molecule type" value="Genomic_DNA"/>
</dbReference>
<evidence type="ECO:0000313" key="3">
    <source>
        <dbReference type="Proteomes" id="UP000199297"/>
    </source>
</evidence>
<accession>A0A1H7KH19</accession>
<sequence length="659" mass="75720">MSQPRYLTKSRFKLATECPTKLFYTGKKEYLDNKLDDPFLASLADGGFQVGELAKCYYPDGHDITSLDYEESIQQTNELLKQENVVIFEPAIRFGNLFVRVDILVKQGNEYQLIEVKAKSYSAKKDKDFLNKSGKLDSKWKPYIFDVAFQKYVLKQAIPGALVSSYLMVVDKDMPCPVDGLNQKFKLTRDDRNRRGVSVSHSLSASDLSVKILKKVNTDKAVQIAYETELQTGMPVEGFIPNIEVLAEQYSNDEKVMPVIGSKCKSCEFKCSEEDEANGFKSGFKECWKEQLHWSDEDFNEPTVLSISNFRSSNRCIENGKVKLKDLSPEDINYEESSTPALTLKERQWLQIEKVQENDSSVYVDVDSMRNEMASWTYPLHFIDFETCAVAIPFYKGMSPYEGIAFQFSHHILHEDGRVEHAGEFLSSQVGEFPNFNFVRELKAQLEKDNGTIFRYSNHENAYLNMVYQQLKLSAELDKDKLCDFIKSITKSSNNSKDNWLGDRNMVDQWELVKKYYYDPATGGSNSIKAVLPAILNSSKFLQEKYEQPIYGTHELPSLNFKNKAWIELDDNGKVKDPYKSLPKMFAEASEHDIELLSESDELNNGGLALTAYARLQFTEMSDYERKELERGLLMYCELDTLAMVMIQEAWREMINENK</sequence>
<feature type="domain" description="DUF2779" evidence="1">
    <location>
        <begin position="381"/>
        <end position="527"/>
    </location>
</feature>
<organism evidence="2 3">
    <name type="scientific">Colwellia chukchiensis</name>
    <dbReference type="NCBI Taxonomy" id="641665"/>
    <lineage>
        <taxon>Bacteria</taxon>
        <taxon>Pseudomonadati</taxon>
        <taxon>Pseudomonadota</taxon>
        <taxon>Gammaproteobacteria</taxon>
        <taxon>Alteromonadales</taxon>
        <taxon>Colwelliaceae</taxon>
        <taxon>Colwellia</taxon>
    </lineage>
</organism>
<proteinExistence type="predicted"/>